<name>A0A2S9YWB4_9BACT</name>
<reference evidence="1 2" key="1">
    <citation type="submission" date="2018-03" db="EMBL/GenBank/DDBJ databases">
        <title>Draft Genome Sequences of the Obligatory Marine Myxobacteria Enhygromyxa salina SWB007.</title>
        <authorList>
            <person name="Poehlein A."/>
            <person name="Moghaddam J.A."/>
            <person name="Harms H."/>
            <person name="Alanjari M."/>
            <person name="Koenig G.M."/>
            <person name="Daniel R."/>
            <person name="Schaeberle T.F."/>
        </authorList>
    </citation>
    <scope>NUCLEOTIDE SEQUENCE [LARGE SCALE GENOMIC DNA]</scope>
    <source>
        <strain evidence="1 2">SWB007</strain>
    </source>
</reference>
<dbReference type="Proteomes" id="UP000238823">
    <property type="component" value="Unassembled WGS sequence"/>
</dbReference>
<protein>
    <submittedName>
        <fullName evidence="1">Uncharacterized protein</fullName>
    </submittedName>
</protein>
<evidence type="ECO:0000313" key="2">
    <source>
        <dbReference type="Proteomes" id="UP000238823"/>
    </source>
</evidence>
<dbReference type="EMBL" id="PVNL01000026">
    <property type="protein sequence ID" value="PRQ09373.1"/>
    <property type="molecule type" value="Genomic_DNA"/>
</dbReference>
<gene>
    <name evidence="1" type="ORF">ENSA7_09000</name>
</gene>
<evidence type="ECO:0000313" key="1">
    <source>
        <dbReference type="EMBL" id="PRQ09373.1"/>
    </source>
</evidence>
<proteinExistence type="predicted"/>
<organism evidence="1 2">
    <name type="scientific">Enhygromyxa salina</name>
    <dbReference type="NCBI Taxonomy" id="215803"/>
    <lineage>
        <taxon>Bacteria</taxon>
        <taxon>Pseudomonadati</taxon>
        <taxon>Myxococcota</taxon>
        <taxon>Polyangia</taxon>
        <taxon>Nannocystales</taxon>
        <taxon>Nannocystaceae</taxon>
        <taxon>Enhygromyxa</taxon>
    </lineage>
</organism>
<accession>A0A2S9YWB4</accession>
<comment type="caution">
    <text evidence="1">The sequence shown here is derived from an EMBL/GenBank/DDBJ whole genome shotgun (WGS) entry which is preliminary data.</text>
</comment>
<dbReference type="AlphaFoldDB" id="A0A2S9YWB4"/>
<sequence length="277" mass="30924">MLWAMTFAEGRRSYWTGVTAYGAHWNEAVEIPAAITNLAIANRPTVNTRAEAELPKYTMAHEYGHVQTLLPLLPIWQEIAPLFNYCAPCSCDQEVSTLGHDRDSVEWQAAAVIEGFAHFYAMSVWNELTDVGVLAQQGPQIWEVVANKSTDTYTNSTDTYDSLLQFKTTDSCTMMNAEPCPECVCDMGLWTNCDCSSMAIELDWSFFLWDLLGGSPALSIDTVMKLLSLSYTLDSDWPEAGDPDWWSEFQSDAQTQFGTMTEQSRISDAAANRGIDQ</sequence>